<keyword evidence="3" id="KW-1185">Reference proteome</keyword>
<keyword evidence="2" id="KW-0378">Hydrolase</keyword>
<evidence type="ECO:0000259" key="1">
    <source>
        <dbReference type="Pfam" id="PF26386"/>
    </source>
</evidence>
<evidence type="ECO:0000313" key="2">
    <source>
        <dbReference type="EMBL" id="CAG7620333.1"/>
    </source>
</evidence>
<dbReference type="PANTHER" id="PTHR42146:SF1">
    <property type="entry name" value="OLIGORIBONUCLEASE NRNB"/>
    <property type="match status" value="1"/>
</dbReference>
<protein>
    <submittedName>
        <fullName evidence="2">Oligoribonuclease NrnB</fullName>
        <ecNumber evidence="2">3.1.-.-</ecNumber>
    </submittedName>
</protein>
<dbReference type="InterPro" id="IPR058608">
    <property type="entry name" value="NrnB_C"/>
</dbReference>
<dbReference type="AlphaFoldDB" id="A0A916K018"/>
<sequence>MYILYTHNDLDGVGCGIVARCAFGEKAEIRYHSVSGLNQQVERFLERGKKKNYLFITDLSVNEANERGIDEFVKSGGKVRLIDHHKSALHLNEYSWGHVQVAYDNGKLASATSLFYEYLVQNGLLKPSQGLEQFVELVRLYDTWEWEREGELQAKRLNDLFYMVSIEEFEEKMAERLERGGAFSFDEFEEKILDMEEEKIERYVRRKKRELVQARIHNRYVGIVHAESYHSELGHELGKDNPHLDYIAILNMGGKKISFRTVHDQIDVSDIAGRYGGGGHAKAAGCPMTEEAYRLYAAGAFALEPMRADAANNKFNLKHSEYGSLYENRREQSLFIFSVDSGWAVDVDGTELEESFSTFEEAEWVAKRDYAAWLARDEAYIGYLMEQMSNRRARSLMLV</sequence>
<dbReference type="RefSeq" id="WP_218092058.1">
    <property type="nucleotide sequence ID" value="NZ_CAJVAS010000008.1"/>
</dbReference>
<reference evidence="2" key="1">
    <citation type="submission" date="2021-06" db="EMBL/GenBank/DDBJ databases">
        <authorList>
            <person name="Criscuolo A."/>
        </authorList>
    </citation>
    <scope>NUCLEOTIDE SEQUENCE</scope>
    <source>
        <strain evidence="2">CIP111600</strain>
    </source>
</reference>
<accession>A0A916K018</accession>
<dbReference type="Proteomes" id="UP000693672">
    <property type="component" value="Unassembled WGS sequence"/>
</dbReference>
<organism evidence="2 3">
    <name type="scientific">Paenibacillus solanacearum</name>
    <dbReference type="NCBI Taxonomy" id="2048548"/>
    <lineage>
        <taxon>Bacteria</taxon>
        <taxon>Bacillati</taxon>
        <taxon>Bacillota</taxon>
        <taxon>Bacilli</taxon>
        <taxon>Bacillales</taxon>
        <taxon>Paenibacillaceae</taxon>
        <taxon>Paenibacillus</taxon>
    </lineage>
</organism>
<dbReference type="GO" id="GO:0016787">
    <property type="term" value="F:hydrolase activity"/>
    <property type="evidence" value="ECO:0007669"/>
    <property type="project" value="UniProtKB-KW"/>
</dbReference>
<comment type="caution">
    <text evidence="2">The sequence shown here is derived from an EMBL/GenBank/DDBJ whole genome shotgun (WGS) entry which is preliminary data.</text>
</comment>
<dbReference type="PANTHER" id="PTHR42146">
    <property type="entry name" value="3',5'-CYCLIC-NUCLEOTIDE PHOSPHODIESTERASE"/>
    <property type="match status" value="1"/>
</dbReference>
<dbReference type="Pfam" id="PF26386">
    <property type="entry name" value="NrnB_C"/>
    <property type="match status" value="1"/>
</dbReference>
<dbReference type="EC" id="3.1.-.-" evidence="2"/>
<dbReference type="EMBL" id="CAJVAS010000008">
    <property type="protein sequence ID" value="CAG7620333.1"/>
    <property type="molecule type" value="Genomic_DNA"/>
</dbReference>
<evidence type="ECO:0000313" key="3">
    <source>
        <dbReference type="Proteomes" id="UP000693672"/>
    </source>
</evidence>
<name>A0A916K018_9BACL</name>
<dbReference type="InterPro" id="IPR052968">
    <property type="entry name" value="Nucleotide_metab_enz"/>
</dbReference>
<feature type="domain" description="Oligoribonuclease NrnB C-terminal" evidence="1">
    <location>
        <begin position="323"/>
        <end position="392"/>
    </location>
</feature>
<gene>
    <name evidence="2" type="primary">nrnB</name>
    <name evidence="2" type="ORF">PAESOLCIP111_02266</name>
</gene>
<proteinExistence type="predicted"/>